<protein>
    <submittedName>
        <fullName evidence="1">Uncharacterized protein</fullName>
    </submittedName>
</protein>
<gene>
    <name evidence="1" type="ORF">CPter291_1904</name>
</gene>
<dbReference type="Proteomes" id="UP000074914">
    <property type="component" value="Chromosome"/>
</dbReference>
<keyword evidence="2" id="KW-1185">Reference proteome</keyword>
<evidence type="ECO:0000313" key="2">
    <source>
        <dbReference type="Proteomes" id="UP000074914"/>
    </source>
</evidence>
<reference evidence="1 2" key="1">
    <citation type="submission" date="2015-11" db="EMBL/GenBank/DDBJ databases">
        <title>Exploring the genomic traits of fungus-feeding bacterial genus Collimonas.</title>
        <authorList>
            <person name="Song C."/>
            <person name="Schmidt R."/>
            <person name="de Jager V."/>
            <person name="Krzyzanowska D."/>
            <person name="Jongedijk E."/>
            <person name="Cankar K."/>
            <person name="Beekwilder J."/>
            <person name="van Veen A."/>
            <person name="de Boer W."/>
            <person name="van Veen J.A."/>
            <person name="Garbeva P."/>
        </authorList>
    </citation>
    <scope>NUCLEOTIDE SEQUENCE [LARGE SCALE GENOMIC DNA]</scope>
    <source>
        <strain evidence="1 2">Ter291</strain>
    </source>
</reference>
<sequence length="37" mass="4273">MPQVRQPQRENLKQFPGMAAAGWPSDLILMIFMRGEK</sequence>
<accession>A0ABM5Z563</accession>
<organism evidence="1 2">
    <name type="scientific">Collimonas pratensis</name>
    <dbReference type="NCBI Taxonomy" id="279113"/>
    <lineage>
        <taxon>Bacteria</taxon>
        <taxon>Pseudomonadati</taxon>
        <taxon>Pseudomonadota</taxon>
        <taxon>Betaproteobacteria</taxon>
        <taxon>Burkholderiales</taxon>
        <taxon>Oxalobacteraceae</taxon>
        <taxon>Collimonas</taxon>
    </lineage>
</organism>
<proteinExistence type="predicted"/>
<evidence type="ECO:0000313" key="1">
    <source>
        <dbReference type="EMBL" id="AMP14170.1"/>
    </source>
</evidence>
<dbReference type="EMBL" id="CP013236">
    <property type="protein sequence ID" value="AMP14170.1"/>
    <property type="molecule type" value="Genomic_DNA"/>
</dbReference>
<name>A0ABM5Z563_9BURK</name>